<proteinExistence type="predicted"/>
<evidence type="ECO:0000313" key="3">
    <source>
        <dbReference type="Proteomes" id="UP000634136"/>
    </source>
</evidence>
<evidence type="ECO:0000313" key="2">
    <source>
        <dbReference type="EMBL" id="KAF7821285.1"/>
    </source>
</evidence>
<gene>
    <name evidence="2" type="ORF">G2W53_026740</name>
</gene>
<reference evidence="2" key="1">
    <citation type="submission" date="2020-09" db="EMBL/GenBank/DDBJ databases">
        <title>Genome-Enabled Discovery of Anthraquinone Biosynthesis in Senna tora.</title>
        <authorList>
            <person name="Kang S.-H."/>
            <person name="Pandey R.P."/>
            <person name="Lee C.-M."/>
            <person name="Sim J.-S."/>
            <person name="Jeong J.-T."/>
            <person name="Choi B.-S."/>
            <person name="Jung M."/>
            <person name="Ginzburg D."/>
            <person name="Zhao K."/>
            <person name="Won S.Y."/>
            <person name="Oh T.-J."/>
            <person name="Yu Y."/>
            <person name="Kim N.-H."/>
            <person name="Lee O.R."/>
            <person name="Lee T.-H."/>
            <person name="Bashyal P."/>
            <person name="Kim T.-S."/>
            <person name="Lee W.-H."/>
            <person name="Kawkins C."/>
            <person name="Kim C.-K."/>
            <person name="Kim J.S."/>
            <person name="Ahn B.O."/>
            <person name="Rhee S.Y."/>
            <person name="Sohng J.K."/>
        </authorList>
    </citation>
    <scope>NUCLEOTIDE SEQUENCE</scope>
    <source>
        <tissue evidence="2">Leaf</tissue>
    </source>
</reference>
<accession>A0A834WFD0</accession>
<organism evidence="2 3">
    <name type="scientific">Senna tora</name>
    <dbReference type="NCBI Taxonomy" id="362788"/>
    <lineage>
        <taxon>Eukaryota</taxon>
        <taxon>Viridiplantae</taxon>
        <taxon>Streptophyta</taxon>
        <taxon>Embryophyta</taxon>
        <taxon>Tracheophyta</taxon>
        <taxon>Spermatophyta</taxon>
        <taxon>Magnoliopsida</taxon>
        <taxon>eudicotyledons</taxon>
        <taxon>Gunneridae</taxon>
        <taxon>Pentapetalae</taxon>
        <taxon>rosids</taxon>
        <taxon>fabids</taxon>
        <taxon>Fabales</taxon>
        <taxon>Fabaceae</taxon>
        <taxon>Caesalpinioideae</taxon>
        <taxon>Cassia clade</taxon>
        <taxon>Senna</taxon>
    </lineage>
</organism>
<name>A0A834WFD0_9FABA</name>
<feature type="compositionally biased region" description="Acidic residues" evidence="1">
    <location>
        <begin position="236"/>
        <end position="254"/>
    </location>
</feature>
<dbReference type="Proteomes" id="UP000634136">
    <property type="component" value="Unassembled WGS sequence"/>
</dbReference>
<dbReference type="EMBL" id="JAAIUW010000008">
    <property type="protein sequence ID" value="KAF7821285.1"/>
    <property type="molecule type" value="Genomic_DNA"/>
</dbReference>
<evidence type="ECO:0000256" key="1">
    <source>
        <dbReference type="SAM" id="MobiDB-lite"/>
    </source>
</evidence>
<sequence>MASKVHNESASSMALGLCVKKFVDDATKKRFSESLEKHSVSAPREVNFDFFSNEPTLDCFDMLFQMETSDGEPIGSSLIRGRGIKLTGSSISEWLECPRSPFKRYSTHGHIDFEGYSAEDANEFFAGRKVANLKASMLRVNHKLLHHIITQVITPKVTVQANYDSCLMTQMCFMKTGDETWVKIAKGMKEFGHLEGTTKIKVKQPARKQDGRKTPASRKSSRIAKGKETKNPVTVSDDEEVDSENTLEEIEVDSIEYSSAQPGDKEANVQTSELQSSHKEGSTPVVQSPHAFHSPKPSFDSSSMMVLVNSVNELKTSVKELLATQKELLDTQKELLCLHRQQVVFKPVSSTFPHPASSQP</sequence>
<feature type="compositionally biased region" description="Basic residues" evidence="1">
    <location>
        <begin position="215"/>
        <end position="224"/>
    </location>
</feature>
<protein>
    <submittedName>
        <fullName evidence="2">Uncharacterized protein</fullName>
    </submittedName>
</protein>
<dbReference type="AlphaFoldDB" id="A0A834WFD0"/>
<keyword evidence="3" id="KW-1185">Reference proteome</keyword>
<comment type="caution">
    <text evidence="2">The sequence shown here is derived from an EMBL/GenBank/DDBJ whole genome shotgun (WGS) entry which is preliminary data.</text>
</comment>
<feature type="region of interest" description="Disordered" evidence="1">
    <location>
        <begin position="197"/>
        <end position="298"/>
    </location>
</feature>